<feature type="domain" description="Nudix hydrolase" evidence="10">
    <location>
        <begin position="225"/>
        <end position="358"/>
    </location>
</feature>
<dbReference type="Gene3D" id="3.90.79.10">
    <property type="entry name" value="Nucleoside Triphosphate Pyrophosphohydrolase"/>
    <property type="match status" value="1"/>
</dbReference>
<dbReference type="PANTHER" id="PTHR42904">
    <property type="entry name" value="NUDIX HYDROLASE, NUDC SUBFAMILY"/>
    <property type="match status" value="1"/>
</dbReference>
<dbReference type="GO" id="GO:0035529">
    <property type="term" value="F:NADH pyrophosphatase activity"/>
    <property type="evidence" value="ECO:0007669"/>
    <property type="project" value="TreeGrafter"/>
</dbReference>
<dbReference type="EMBL" id="CAJOBA010002246">
    <property type="protein sequence ID" value="CAF3636614.1"/>
    <property type="molecule type" value="Genomic_DNA"/>
</dbReference>
<sequence length="400" mass="44815">MSRDAGSKSLTEYCLSNNNFQCFQSNPLNRLNLHRKSSDLIIPLTQNKQARFLPFSSQFHPLMTAVNSKNLRYPVWLTYEQLVDSGVDLETNEVVLLGIGSQQLVNHEQELDSQTSQPKTKSLLSLMLVSAPTDSEYIYFAVLIQSKSIADKLKSLLDASSYGELRILLSFITVADASILAQGRALLDWHTSSLFCGKCGNRTLSIEGGARRKCTSETCSRTLYPRTDSVSITLVSSKDNERVLLGRKSQFPKGIYTCLAGFIESGESIEEACQREIFEESGVLIDSESVKYFQSQPWPFLGGQLMIGCFARADEKMEDAESVTLHDSELEDCKWFNRNEIGQMLNISRTQVDAWAQAAQKKPHEKVETPAVPVLTIPPPFAIAHQLIQYWYTNKTKNSA</sequence>
<dbReference type="InterPro" id="IPR049734">
    <property type="entry name" value="NudC-like_C"/>
</dbReference>
<dbReference type="EMBL" id="CAJOBC010001775">
    <property type="protein sequence ID" value="CAF3698105.1"/>
    <property type="molecule type" value="Genomic_DNA"/>
</dbReference>
<dbReference type="InterPro" id="IPR000086">
    <property type="entry name" value="NUDIX_hydrolase_dom"/>
</dbReference>
<dbReference type="GO" id="GO:0006742">
    <property type="term" value="P:NADP+ catabolic process"/>
    <property type="evidence" value="ECO:0007669"/>
    <property type="project" value="TreeGrafter"/>
</dbReference>
<evidence type="ECO:0000256" key="4">
    <source>
        <dbReference type="ARBA" id="ARBA00012381"/>
    </source>
</evidence>
<evidence type="ECO:0000256" key="8">
    <source>
        <dbReference type="ARBA" id="ARBA00023027"/>
    </source>
</evidence>
<evidence type="ECO:0000256" key="5">
    <source>
        <dbReference type="ARBA" id="ARBA00022723"/>
    </source>
</evidence>
<comment type="similarity">
    <text evidence="3">Belongs to the Nudix hydrolase family. NudC subfamily.</text>
</comment>
<dbReference type="PROSITE" id="PS51462">
    <property type="entry name" value="NUDIX"/>
    <property type="match status" value="1"/>
</dbReference>
<dbReference type="Proteomes" id="UP000663829">
    <property type="component" value="Unassembled WGS sequence"/>
</dbReference>
<dbReference type="Gene3D" id="3.90.79.20">
    <property type="match status" value="1"/>
</dbReference>
<comment type="caution">
    <text evidence="12">The sequence shown here is derived from an EMBL/GenBank/DDBJ whole genome shotgun (WGS) entry which is preliminary data.</text>
</comment>
<dbReference type="CDD" id="cd03429">
    <property type="entry name" value="NUDIX_NADH_pyrophosphatase_Nudt13"/>
    <property type="match status" value="1"/>
</dbReference>
<evidence type="ECO:0000259" key="10">
    <source>
        <dbReference type="PROSITE" id="PS51462"/>
    </source>
</evidence>
<dbReference type="InterPro" id="IPR020084">
    <property type="entry name" value="NUDIX_hydrolase_CS"/>
</dbReference>
<dbReference type="EMBL" id="CAJNOQ010001775">
    <property type="protein sequence ID" value="CAF0918320.1"/>
    <property type="molecule type" value="Genomic_DNA"/>
</dbReference>
<dbReference type="EMBL" id="CAJNOK010002246">
    <property type="protein sequence ID" value="CAF0851440.1"/>
    <property type="molecule type" value="Genomic_DNA"/>
</dbReference>
<accession>A0A814AWY7</accession>
<dbReference type="Pfam" id="PF00293">
    <property type="entry name" value="NUDIX"/>
    <property type="match status" value="1"/>
</dbReference>
<dbReference type="Proteomes" id="UP000682733">
    <property type="component" value="Unassembled WGS sequence"/>
</dbReference>
<dbReference type="GO" id="GO:0046872">
    <property type="term" value="F:metal ion binding"/>
    <property type="evidence" value="ECO:0007669"/>
    <property type="project" value="UniProtKB-KW"/>
</dbReference>
<organism evidence="12 15">
    <name type="scientific">Didymodactylos carnosus</name>
    <dbReference type="NCBI Taxonomy" id="1234261"/>
    <lineage>
        <taxon>Eukaryota</taxon>
        <taxon>Metazoa</taxon>
        <taxon>Spiralia</taxon>
        <taxon>Gnathifera</taxon>
        <taxon>Rotifera</taxon>
        <taxon>Eurotatoria</taxon>
        <taxon>Bdelloidea</taxon>
        <taxon>Philodinida</taxon>
        <taxon>Philodinidae</taxon>
        <taxon>Didymodactylos</taxon>
    </lineage>
</organism>
<keyword evidence="5" id="KW-0479">Metal-binding</keyword>
<comment type="cofactor">
    <cofactor evidence="2">
        <name>Zn(2+)</name>
        <dbReference type="ChEBI" id="CHEBI:29105"/>
    </cofactor>
</comment>
<evidence type="ECO:0000313" key="15">
    <source>
        <dbReference type="Proteomes" id="UP000663829"/>
    </source>
</evidence>
<dbReference type="Proteomes" id="UP000677228">
    <property type="component" value="Unassembled WGS sequence"/>
</dbReference>
<dbReference type="OrthoDB" id="10249612at2759"/>
<proteinExistence type="inferred from homology"/>
<dbReference type="InterPro" id="IPR050241">
    <property type="entry name" value="NAD-cap_RNA_hydrolase_NudC"/>
</dbReference>
<evidence type="ECO:0000313" key="13">
    <source>
        <dbReference type="EMBL" id="CAF3636614.1"/>
    </source>
</evidence>
<comment type="cofactor">
    <cofactor evidence="1">
        <name>Mg(2+)</name>
        <dbReference type="ChEBI" id="CHEBI:18420"/>
    </cofactor>
</comment>
<evidence type="ECO:0000256" key="1">
    <source>
        <dbReference type="ARBA" id="ARBA00001946"/>
    </source>
</evidence>
<gene>
    <name evidence="12" type="ORF">GPM918_LOCUS9515</name>
    <name evidence="11" type="ORF">OVA965_LOCUS7164</name>
    <name evidence="14" type="ORF">SRO942_LOCUS9516</name>
    <name evidence="13" type="ORF">TMI583_LOCUS7160</name>
</gene>
<name>A0A814AWY7_9BILA</name>
<evidence type="ECO:0000313" key="12">
    <source>
        <dbReference type="EMBL" id="CAF0918320.1"/>
    </source>
</evidence>
<evidence type="ECO:0000313" key="14">
    <source>
        <dbReference type="EMBL" id="CAF3698105.1"/>
    </source>
</evidence>
<evidence type="ECO:0000256" key="7">
    <source>
        <dbReference type="ARBA" id="ARBA00022842"/>
    </source>
</evidence>
<protein>
    <recommendedName>
        <fullName evidence="4">NAD(+) diphosphatase</fullName>
        <ecNumber evidence="4">3.6.1.22</ecNumber>
    </recommendedName>
</protein>
<dbReference type="GO" id="GO:0019677">
    <property type="term" value="P:NAD+ catabolic process"/>
    <property type="evidence" value="ECO:0007669"/>
    <property type="project" value="TreeGrafter"/>
</dbReference>
<dbReference type="GO" id="GO:0005777">
    <property type="term" value="C:peroxisome"/>
    <property type="evidence" value="ECO:0007669"/>
    <property type="project" value="TreeGrafter"/>
</dbReference>
<evidence type="ECO:0000256" key="2">
    <source>
        <dbReference type="ARBA" id="ARBA00001947"/>
    </source>
</evidence>
<keyword evidence="15" id="KW-1185">Reference proteome</keyword>
<evidence type="ECO:0000256" key="6">
    <source>
        <dbReference type="ARBA" id="ARBA00022801"/>
    </source>
</evidence>
<keyword evidence="8" id="KW-0520">NAD</keyword>
<evidence type="ECO:0000256" key="9">
    <source>
        <dbReference type="ARBA" id="ARBA00023679"/>
    </source>
</evidence>
<dbReference type="Proteomes" id="UP000681722">
    <property type="component" value="Unassembled WGS sequence"/>
</dbReference>
<evidence type="ECO:0000313" key="11">
    <source>
        <dbReference type="EMBL" id="CAF0851440.1"/>
    </source>
</evidence>
<dbReference type="InterPro" id="IPR015797">
    <property type="entry name" value="NUDIX_hydrolase-like_dom_sf"/>
</dbReference>
<comment type="catalytic activity">
    <reaction evidence="9">
        <text>a 5'-end NAD(+)-phospho-ribonucleoside in mRNA + H2O = a 5'-end phospho-adenosine-phospho-ribonucleoside in mRNA + beta-nicotinamide D-ribonucleotide + 2 H(+)</text>
        <dbReference type="Rhea" id="RHEA:60876"/>
        <dbReference type="Rhea" id="RHEA-COMP:15698"/>
        <dbReference type="Rhea" id="RHEA-COMP:15719"/>
        <dbReference type="ChEBI" id="CHEBI:14649"/>
        <dbReference type="ChEBI" id="CHEBI:15377"/>
        <dbReference type="ChEBI" id="CHEBI:15378"/>
        <dbReference type="ChEBI" id="CHEBI:144029"/>
        <dbReference type="ChEBI" id="CHEBI:144051"/>
    </reaction>
    <physiologicalReaction direction="left-to-right" evidence="9">
        <dbReference type="Rhea" id="RHEA:60877"/>
    </physiologicalReaction>
</comment>
<keyword evidence="6" id="KW-0378">Hydrolase</keyword>
<keyword evidence="7" id="KW-0460">Magnesium</keyword>
<dbReference type="EC" id="3.6.1.22" evidence="4"/>
<dbReference type="SUPFAM" id="SSF55811">
    <property type="entry name" value="Nudix"/>
    <property type="match status" value="1"/>
</dbReference>
<dbReference type="PROSITE" id="PS00893">
    <property type="entry name" value="NUDIX_BOX"/>
    <property type="match status" value="1"/>
</dbReference>
<reference evidence="12" key="1">
    <citation type="submission" date="2021-02" db="EMBL/GenBank/DDBJ databases">
        <authorList>
            <person name="Nowell W R."/>
        </authorList>
    </citation>
    <scope>NUCLEOTIDE SEQUENCE</scope>
</reference>
<dbReference type="GO" id="GO:0005829">
    <property type="term" value="C:cytosol"/>
    <property type="evidence" value="ECO:0007669"/>
    <property type="project" value="TreeGrafter"/>
</dbReference>
<evidence type="ECO:0000256" key="3">
    <source>
        <dbReference type="ARBA" id="ARBA00009595"/>
    </source>
</evidence>
<dbReference type="PANTHER" id="PTHR42904:SF6">
    <property type="entry name" value="NAD-CAPPED RNA HYDROLASE NUDT12"/>
    <property type="match status" value="1"/>
</dbReference>
<dbReference type="AlphaFoldDB" id="A0A814AWY7"/>